<evidence type="ECO:0000256" key="3">
    <source>
        <dbReference type="ARBA" id="ARBA00022722"/>
    </source>
</evidence>
<organism evidence="8 9">
    <name type="scientific">Trichonephila inaurata madagascariensis</name>
    <dbReference type="NCBI Taxonomy" id="2747483"/>
    <lineage>
        <taxon>Eukaryota</taxon>
        <taxon>Metazoa</taxon>
        <taxon>Ecdysozoa</taxon>
        <taxon>Arthropoda</taxon>
        <taxon>Chelicerata</taxon>
        <taxon>Arachnida</taxon>
        <taxon>Araneae</taxon>
        <taxon>Araneomorphae</taxon>
        <taxon>Entelegynae</taxon>
        <taxon>Araneoidea</taxon>
        <taxon>Nephilidae</taxon>
        <taxon>Trichonephila</taxon>
        <taxon>Trichonephila inaurata</taxon>
    </lineage>
</organism>
<dbReference type="PANTHER" id="PTHR37984">
    <property type="entry name" value="PROTEIN CBG26694"/>
    <property type="match status" value="1"/>
</dbReference>
<reference evidence="8" key="1">
    <citation type="submission" date="2020-08" db="EMBL/GenBank/DDBJ databases">
        <title>Multicomponent nature underlies the extraordinary mechanical properties of spider dragline silk.</title>
        <authorList>
            <person name="Kono N."/>
            <person name="Nakamura H."/>
            <person name="Mori M."/>
            <person name="Yoshida Y."/>
            <person name="Ohtoshi R."/>
            <person name="Malay A.D."/>
            <person name="Moran D.A.P."/>
            <person name="Tomita M."/>
            <person name="Numata K."/>
            <person name="Arakawa K."/>
        </authorList>
    </citation>
    <scope>NUCLEOTIDE SEQUENCE</scope>
</reference>
<evidence type="ECO:0000256" key="1">
    <source>
        <dbReference type="ARBA" id="ARBA00022679"/>
    </source>
</evidence>
<name>A0A8X6XSE5_9ARAC</name>
<accession>A0A8X6XSE5</accession>
<dbReference type="Pfam" id="PF17917">
    <property type="entry name" value="RT_RNaseH"/>
    <property type="match status" value="1"/>
</dbReference>
<proteinExistence type="predicted"/>
<keyword evidence="2" id="KW-0548">Nucleotidyltransferase</keyword>
<sequence>MKTSYLKYFDENKAVTDSVDASKNGLGAMLLQEGQPVANGFVTNMQTQQHYAQIEKELIAVVYGLERFNYYTYGRIVTVQTDRKPILGLSKKSYDISPHLQSMLL</sequence>
<dbReference type="OrthoDB" id="6420515at2759"/>
<keyword evidence="4" id="KW-0255">Endonuclease</keyword>
<dbReference type="Proteomes" id="UP000886998">
    <property type="component" value="Unassembled WGS sequence"/>
</dbReference>
<keyword evidence="5" id="KW-0378">Hydrolase</keyword>
<dbReference type="PANTHER" id="PTHR37984:SF8">
    <property type="entry name" value="CCHC-TYPE DOMAIN-CONTAINING PROTEIN"/>
    <property type="match status" value="1"/>
</dbReference>
<dbReference type="InterPro" id="IPR043502">
    <property type="entry name" value="DNA/RNA_pol_sf"/>
</dbReference>
<gene>
    <name evidence="8" type="primary">pol_859</name>
    <name evidence="8" type="ORF">TNIN_307731</name>
</gene>
<evidence type="ECO:0000256" key="5">
    <source>
        <dbReference type="ARBA" id="ARBA00022801"/>
    </source>
</evidence>
<dbReference type="GO" id="GO:0004519">
    <property type="term" value="F:endonuclease activity"/>
    <property type="evidence" value="ECO:0007669"/>
    <property type="project" value="UniProtKB-KW"/>
</dbReference>
<keyword evidence="3" id="KW-0540">Nuclease</keyword>
<dbReference type="GO" id="GO:0016787">
    <property type="term" value="F:hydrolase activity"/>
    <property type="evidence" value="ECO:0007669"/>
    <property type="project" value="UniProtKB-KW"/>
</dbReference>
<protein>
    <submittedName>
        <fullName evidence="8">Retrovirus-related Pol polyprotein from transposon 17.6</fullName>
    </submittedName>
</protein>
<dbReference type="InterPro" id="IPR050951">
    <property type="entry name" value="Retrovirus_Pol_polyprotein"/>
</dbReference>
<keyword evidence="9" id="KW-1185">Reference proteome</keyword>
<dbReference type="SUPFAM" id="SSF56672">
    <property type="entry name" value="DNA/RNA polymerases"/>
    <property type="match status" value="1"/>
</dbReference>
<dbReference type="GO" id="GO:0003964">
    <property type="term" value="F:RNA-directed DNA polymerase activity"/>
    <property type="evidence" value="ECO:0007669"/>
    <property type="project" value="UniProtKB-KW"/>
</dbReference>
<feature type="domain" description="Reverse transcriptase RNase H-like" evidence="7">
    <location>
        <begin position="18"/>
        <end position="93"/>
    </location>
</feature>
<comment type="caution">
    <text evidence="8">The sequence shown here is derived from an EMBL/GenBank/DDBJ whole genome shotgun (WGS) entry which is preliminary data.</text>
</comment>
<evidence type="ECO:0000259" key="7">
    <source>
        <dbReference type="Pfam" id="PF17917"/>
    </source>
</evidence>
<evidence type="ECO:0000256" key="4">
    <source>
        <dbReference type="ARBA" id="ARBA00022759"/>
    </source>
</evidence>
<dbReference type="InterPro" id="IPR041373">
    <property type="entry name" value="RT_RNaseH"/>
</dbReference>
<keyword evidence="1" id="KW-0808">Transferase</keyword>
<evidence type="ECO:0000313" key="9">
    <source>
        <dbReference type="Proteomes" id="UP000886998"/>
    </source>
</evidence>
<keyword evidence="6" id="KW-0695">RNA-directed DNA polymerase</keyword>
<evidence type="ECO:0000313" key="8">
    <source>
        <dbReference type="EMBL" id="GFY57912.1"/>
    </source>
</evidence>
<evidence type="ECO:0000256" key="6">
    <source>
        <dbReference type="ARBA" id="ARBA00022918"/>
    </source>
</evidence>
<evidence type="ECO:0000256" key="2">
    <source>
        <dbReference type="ARBA" id="ARBA00022695"/>
    </source>
</evidence>
<dbReference type="EMBL" id="BMAV01011809">
    <property type="protein sequence ID" value="GFY57912.1"/>
    <property type="molecule type" value="Genomic_DNA"/>
</dbReference>
<dbReference type="AlphaFoldDB" id="A0A8X6XSE5"/>